<dbReference type="AlphaFoldDB" id="A0A7V8GPP2"/>
<evidence type="ECO:0000313" key="2">
    <source>
        <dbReference type="Proteomes" id="UP000462066"/>
    </source>
</evidence>
<name>A0A7V8GPP2_9GAMM</name>
<reference evidence="1 2" key="1">
    <citation type="submission" date="2017-10" db="EMBL/GenBank/DDBJ databases">
        <title>Whole genome sequencing of Pseudoxanthomonas broegbernensis DSM 12573(T).</title>
        <authorList>
            <person name="Kumar S."/>
            <person name="Bansal K."/>
            <person name="Kaur A."/>
            <person name="Patil P."/>
            <person name="Sharma S."/>
            <person name="Patil P.B."/>
        </authorList>
    </citation>
    <scope>NUCLEOTIDE SEQUENCE [LARGE SCALE GENOMIC DNA]</scope>
    <source>
        <strain evidence="1 2">DSM 12573</strain>
    </source>
</reference>
<evidence type="ECO:0000313" key="1">
    <source>
        <dbReference type="EMBL" id="KAF1687719.1"/>
    </source>
</evidence>
<dbReference type="EMBL" id="MWIP01000002">
    <property type="protein sequence ID" value="KAF1687719.1"/>
    <property type="molecule type" value="Genomic_DNA"/>
</dbReference>
<gene>
    <name evidence="1" type="ORF">B1992_03440</name>
</gene>
<protein>
    <submittedName>
        <fullName evidence="1">Uncharacterized protein</fullName>
    </submittedName>
</protein>
<dbReference type="Proteomes" id="UP000462066">
    <property type="component" value="Unassembled WGS sequence"/>
</dbReference>
<proteinExistence type="predicted"/>
<comment type="caution">
    <text evidence="1">The sequence shown here is derived from an EMBL/GenBank/DDBJ whole genome shotgun (WGS) entry which is preliminary data.</text>
</comment>
<organism evidence="1 2">
    <name type="scientific">Pseudoxanthomonas broegbernensis</name>
    <dbReference type="NCBI Taxonomy" id="83619"/>
    <lineage>
        <taxon>Bacteria</taxon>
        <taxon>Pseudomonadati</taxon>
        <taxon>Pseudomonadota</taxon>
        <taxon>Gammaproteobacteria</taxon>
        <taxon>Lysobacterales</taxon>
        <taxon>Lysobacteraceae</taxon>
        <taxon>Pseudoxanthomonas</taxon>
    </lineage>
</organism>
<accession>A0A7V8GPP2</accession>
<sequence length="162" mass="17511">MWEGIWLPDLGEHFLDSVGMASEIGHIPFDGGDYLAFLIAYRLITEGNESIQEKEAALRALAKGTGPGGTPYRTFHTAKDLVEDALPRTIHLLPASKPVRDALLDAGFNTLAKMDKASDTELLDIKGLGPKSLIAIRAFLATTKADKSALRYLAEAYQAPTA</sequence>
<keyword evidence="2" id="KW-1185">Reference proteome</keyword>
<dbReference type="Gene3D" id="1.10.150.20">
    <property type="entry name" value="5' to 3' exonuclease, C-terminal subdomain"/>
    <property type="match status" value="1"/>
</dbReference>
<dbReference type="SUPFAM" id="SSF47789">
    <property type="entry name" value="C-terminal domain of RNA polymerase alpha subunit"/>
    <property type="match status" value="1"/>
</dbReference>